<name>A0A0M7APN0_9HYPH</name>
<dbReference type="Pfam" id="PF12697">
    <property type="entry name" value="Abhydrolase_6"/>
    <property type="match status" value="1"/>
</dbReference>
<proteinExistence type="predicted"/>
<evidence type="ECO:0000313" key="2">
    <source>
        <dbReference type="EMBL" id="CTQ76617.1"/>
    </source>
</evidence>
<dbReference type="AlphaFoldDB" id="A0A0M7APN0"/>
<keyword evidence="3" id="KW-1185">Reference proteome</keyword>
<reference evidence="3" key="1">
    <citation type="submission" date="2015-07" db="EMBL/GenBank/DDBJ databases">
        <authorList>
            <person name="Rodrigo-Torres Lidia"/>
            <person name="Arahal R.David."/>
        </authorList>
    </citation>
    <scope>NUCLEOTIDE SEQUENCE [LARGE SCALE GENOMIC DNA]</scope>
    <source>
        <strain evidence="3">CECT 5112</strain>
    </source>
</reference>
<dbReference type="OrthoDB" id="9804723at2"/>
<dbReference type="RefSeq" id="WP_055673835.1">
    <property type="nucleotide sequence ID" value="NZ_CXWD01000027.1"/>
</dbReference>
<gene>
    <name evidence="2" type="primary">bioH</name>
    <name evidence="2" type="ORF">LAX5112_04654</name>
</gene>
<accession>A0A0M7APN0</accession>
<dbReference type="InterPro" id="IPR050266">
    <property type="entry name" value="AB_hydrolase_sf"/>
</dbReference>
<protein>
    <submittedName>
        <fullName evidence="2">Pimelyl-[acyl-carrier protein] methyl ester esterase</fullName>
        <ecNumber evidence="2">3.1.1.85</ecNumber>
    </submittedName>
</protein>
<dbReference type="Gene3D" id="3.40.50.1820">
    <property type="entry name" value="alpha/beta hydrolase"/>
    <property type="match status" value="1"/>
</dbReference>
<keyword evidence="2" id="KW-0378">Hydrolase</keyword>
<dbReference type="PANTHER" id="PTHR43798">
    <property type="entry name" value="MONOACYLGLYCEROL LIPASE"/>
    <property type="match status" value="1"/>
</dbReference>
<dbReference type="STRING" id="388408.LAX5112_04654"/>
<dbReference type="GO" id="GO:0090499">
    <property type="term" value="F:pimelyl-[acyl-carrier protein] methyl ester esterase activity"/>
    <property type="evidence" value="ECO:0007669"/>
    <property type="project" value="UniProtKB-EC"/>
</dbReference>
<feature type="domain" description="AB hydrolase-1" evidence="1">
    <location>
        <begin position="4"/>
        <end position="230"/>
    </location>
</feature>
<dbReference type="PRINTS" id="PR00111">
    <property type="entry name" value="ABHYDROLASE"/>
</dbReference>
<dbReference type="EMBL" id="CXWD01000027">
    <property type="protein sequence ID" value="CTQ76617.1"/>
    <property type="molecule type" value="Genomic_DNA"/>
</dbReference>
<sequence>MIPLVLVHGFMGGSDQWELQTPLNNTVQLIAIDLPGFGKNAHLDPINSIEKLARWVLNELTEQGVERFLLLGHSMGGMVVQDMIRQAPDRVSRLVLYSTGALGLLPGRFESIETSMQRAKDDGAKATARRIAATWFLQRENAEAYPACAAIAECSSPDAIQAGLEAMRDWSGETSLSSISAPTLVIWGDQDRTYPWPQIQTLWQSVPESSLAVVPGCAHAVHLEEPEIFNHLIGRFVS</sequence>
<organism evidence="2 3">
    <name type="scientific">Roseibium alexandrii</name>
    <dbReference type="NCBI Taxonomy" id="388408"/>
    <lineage>
        <taxon>Bacteria</taxon>
        <taxon>Pseudomonadati</taxon>
        <taxon>Pseudomonadota</taxon>
        <taxon>Alphaproteobacteria</taxon>
        <taxon>Hyphomicrobiales</taxon>
        <taxon>Stappiaceae</taxon>
        <taxon>Roseibium</taxon>
    </lineage>
</organism>
<dbReference type="SUPFAM" id="SSF53474">
    <property type="entry name" value="alpha/beta-Hydrolases"/>
    <property type="match status" value="1"/>
</dbReference>
<dbReference type="InterPro" id="IPR029058">
    <property type="entry name" value="AB_hydrolase_fold"/>
</dbReference>
<evidence type="ECO:0000313" key="3">
    <source>
        <dbReference type="Proteomes" id="UP000053235"/>
    </source>
</evidence>
<dbReference type="Proteomes" id="UP000053235">
    <property type="component" value="Unassembled WGS sequence"/>
</dbReference>
<dbReference type="InterPro" id="IPR000073">
    <property type="entry name" value="AB_hydrolase_1"/>
</dbReference>
<evidence type="ECO:0000259" key="1">
    <source>
        <dbReference type="Pfam" id="PF12697"/>
    </source>
</evidence>
<dbReference type="EC" id="3.1.1.85" evidence="2"/>